<keyword evidence="2" id="KW-1185">Reference proteome</keyword>
<dbReference type="AlphaFoldDB" id="I7CF50"/>
<dbReference type="PATRIC" id="fig|1212765.3.peg.335"/>
<proteinExistence type="predicted"/>
<reference evidence="1 2" key="1">
    <citation type="journal article" date="2012" name="J. Bacteriol.">
        <title>Genome Sequence of "Candidatus Mycoplasma haemolamae" Strain Purdue, a Red Blood Cell Pathogen of Alpacas (Vicugna pacos) and Llamas (Lama glama).</title>
        <authorList>
            <person name="Guimaraes A.M."/>
            <person name="Toth B."/>
            <person name="Santos A.P."/>
            <person name="do Nascimento N.C."/>
            <person name="Kritchevsky J.E."/>
            <person name="Messick J.B."/>
        </authorList>
    </citation>
    <scope>NUCLEOTIDE SEQUENCE [LARGE SCALE GENOMIC DNA]</scope>
    <source>
        <strain evidence="1 2">Purdue</strain>
    </source>
</reference>
<dbReference type="STRING" id="1212765.MHLP_01505"/>
<name>I7CF50_MYCHA</name>
<protein>
    <submittedName>
        <fullName evidence="1">Uncharacterized protein</fullName>
    </submittedName>
</protein>
<dbReference type="Proteomes" id="UP000006502">
    <property type="component" value="Chromosome"/>
</dbReference>
<dbReference type="EMBL" id="CP003731">
    <property type="protein sequence ID" value="AFO51881.1"/>
    <property type="molecule type" value="Genomic_DNA"/>
</dbReference>
<evidence type="ECO:0000313" key="1">
    <source>
        <dbReference type="EMBL" id="AFO51881.1"/>
    </source>
</evidence>
<dbReference type="KEGG" id="mhl:MHLP_01505"/>
<accession>I7CF50</accession>
<reference evidence="2" key="2">
    <citation type="submission" date="2012-07" db="EMBL/GenBank/DDBJ databases">
        <title>Complete genome sequence of 'Candidatus Mycoplasma haemolamae'.</title>
        <authorList>
            <person name="Guimaraes A.M.S."/>
            <person name="Toth B."/>
            <person name="Santos A.P."/>
            <person name="Nascimento N.C."/>
            <person name="Sojka J.E."/>
            <person name="Messick J.B."/>
        </authorList>
    </citation>
    <scope>NUCLEOTIDE SEQUENCE [LARGE SCALE GENOMIC DNA]</scope>
    <source>
        <strain evidence="2">Purdue</strain>
    </source>
</reference>
<evidence type="ECO:0000313" key="2">
    <source>
        <dbReference type="Proteomes" id="UP000006502"/>
    </source>
</evidence>
<sequence>MIPLKAIAVGASSLVGAGVVGGVVYAASPERLQFLAPEAPKHKVKIEAGKEVSFEFTSSKTITPVILKCDSKPEHFPYLEIVNSPPGKKNATIKCNYKKEKQVLGEDGKLPFTRGDSLSQSFRCSFKDKEDENKFFCELAGEDLTIRVSEDVRKTPQLSLDWGIKSPS</sequence>
<organism evidence="1 2">
    <name type="scientific">Mycoplasma haematolamae (strain Purdue)</name>
    <dbReference type="NCBI Taxonomy" id="1212765"/>
    <lineage>
        <taxon>Bacteria</taxon>
        <taxon>Bacillati</taxon>
        <taxon>Mycoplasmatota</taxon>
        <taxon>Mollicutes</taxon>
        <taxon>Mycoplasmataceae</taxon>
        <taxon>Mycoplasma</taxon>
    </lineage>
</organism>
<gene>
    <name evidence="1" type="ordered locus">MHLP_01505</name>
</gene>
<dbReference type="HOGENOM" id="CLU_1600877_0_0_14"/>